<protein>
    <recommendedName>
        <fullName evidence="5">FAD-binding PCMH-type domain-containing protein</fullName>
    </recommendedName>
</protein>
<dbReference type="Gene3D" id="3.30.465.10">
    <property type="match status" value="1"/>
</dbReference>
<comment type="caution">
    <text evidence="6">The sequence shown here is derived from an EMBL/GenBank/DDBJ whole genome shotgun (WGS) entry which is preliminary data.</text>
</comment>
<dbReference type="InterPro" id="IPR050416">
    <property type="entry name" value="FAD-linked_Oxidoreductase"/>
</dbReference>
<evidence type="ECO:0000313" key="7">
    <source>
        <dbReference type="Proteomes" id="UP001498398"/>
    </source>
</evidence>
<sequence length="431" mass="47902">MKTVTTNLCPFAVRSGGHMTWPGSNVQGGVTIDLRLLNNIDIDEKRSVAGLGPGSKWKTVYSAMELYNLTAVGGRLPDVGVGGFLLGGGISLLSFRNGFGSDNVVNYEIVLADGTIVNANANSHPDLFWALKLGSTNYGVVTRFDVRMYPLRDVWGGIRTYAVTSKDTPRLLSSWISFAQGEAATREELQGLFIGRWRKSGVDEIATVWHASLDSVPGPSLTDAPIIDDFTRTTSLLDLVNDLQSGDLADTKRNRWHTLTVKLDASFFWDVFNHAKSIFDKLEYISGMHWDLTFQPITRGFLTASSETGGNPFKSVLEESEDDLALIAYLISWKDAADDEVMNQAIRDLGIWSEGVARERGILNRFLYLNYANEEQPVYTRSVSQKDMARMMDVKRRYDAKNTLGRLWIGGFKLPKDEPGTVFESSSRIEL</sequence>
<reference evidence="6 7" key="1">
    <citation type="submission" date="2024-01" db="EMBL/GenBank/DDBJ databases">
        <title>A draft genome for the cacao thread blight pathogen Marasmiellus scandens.</title>
        <authorList>
            <person name="Baruah I.K."/>
            <person name="Leung J."/>
            <person name="Bukari Y."/>
            <person name="Amoako-Attah I."/>
            <person name="Meinhardt L.W."/>
            <person name="Bailey B.A."/>
            <person name="Cohen S.P."/>
        </authorList>
    </citation>
    <scope>NUCLEOTIDE SEQUENCE [LARGE SCALE GENOMIC DNA]</scope>
    <source>
        <strain evidence="6 7">GH-19</strain>
    </source>
</reference>
<keyword evidence="4" id="KW-0560">Oxidoreductase</keyword>
<keyword evidence="7" id="KW-1185">Reference proteome</keyword>
<organism evidence="6 7">
    <name type="scientific">Marasmiellus scandens</name>
    <dbReference type="NCBI Taxonomy" id="2682957"/>
    <lineage>
        <taxon>Eukaryota</taxon>
        <taxon>Fungi</taxon>
        <taxon>Dikarya</taxon>
        <taxon>Basidiomycota</taxon>
        <taxon>Agaricomycotina</taxon>
        <taxon>Agaricomycetes</taxon>
        <taxon>Agaricomycetidae</taxon>
        <taxon>Agaricales</taxon>
        <taxon>Marasmiineae</taxon>
        <taxon>Omphalotaceae</taxon>
        <taxon>Marasmiellus</taxon>
    </lineage>
</organism>
<accession>A0ABR1IQM4</accession>
<dbReference type="InterPro" id="IPR016166">
    <property type="entry name" value="FAD-bd_PCMH"/>
</dbReference>
<evidence type="ECO:0000256" key="4">
    <source>
        <dbReference type="ARBA" id="ARBA00023002"/>
    </source>
</evidence>
<evidence type="ECO:0000256" key="2">
    <source>
        <dbReference type="ARBA" id="ARBA00022630"/>
    </source>
</evidence>
<name>A0ABR1IQM4_9AGAR</name>
<proteinExistence type="inferred from homology"/>
<dbReference type="InterPro" id="IPR016169">
    <property type="entry name" value="FAD-bd_PCMH_sub2"/>
</dbReference>
<dbReference type="InterPro" id="IPR006094">
    <property type="entry name" value="Oxid_FAD_bind_N"/>
</dbReference>
<dbReference type="InterPro" id="IPR036318">
    <property type="entry name" value="FAD-bd_PCMH-like_sf"/>
</dbReference>
<evidence type="ECO:0000256" key="3">
    <source>
        <dbReference type="ARBA" id="ARBA00022827"/>
    </source>
</evidence>
<feature type="domain" description="FAD-binding PCMH-type" evidence="5">
    <location>
        <begin position="1"/>
        <end position="151"/>
    </location>
</feature>
<comment type="similarity">
    <text evidence="1">Belongs to the oxygen-dependent FAD-linked oxidoreductase family.</text>
</comment>
<gene>
    <name evidence="6" type="ORF">VKT23_017955</name>
</gene>
<dbReference type="SUPFAM" id="SSF56176">
    <property type="entry name" value="FAD-binding/transporter-associated domain-like"/>
    <property type="match status" value="1"/>
</dbReference>
<dbReference type="PROSITE" id="PS51387">
    <property type="entry name" value="FAD_PCMH"/>
    <property type="match status" value="1"/>
</dbReference>
<dbReference type="EMBL" id="JBANRG010000078">
    <property type="protein sequence ID" value="KAK7438622.1"/>
    <property type="molecule type" value="Genomic_DNA"/>
</dbReference>
<evidence type="ECO:0000259" key="5">
    <source>
        <dbReference type="PROSITE" id="PS51387"/>
    </source>
</evidence>
<evidence type="ECO:0000256" key="1">
    <source>
        <dbReference type="ARBA" id="ARBA00005466"/>
    </source>
</evidence>
<dbReference type="Proteomes" id="UP001498398">
    <property type="component" value="Unassembled WGS sequence"/>
</dbReference>
<evidence type="ECO:0000313" key="6">
    <source>
        <dbReference type="EMBL" id="KAK7438622.1"/>
    </source>
</evidence>
<dbReference type="PANTHER" id="PTHR42973">
    <property type="entry name" value="BINDING OXIDOREDUCTASE, PUTATIVE (AFU_ORTHOLOGUE AFUA_1G17690)-RELATED"/>
    <property type="match status" value="1"/>
</dbReference>
<keyword evidence="3" id="KW-0274">FAD</keyword>
<dbReference type="Pfam" id="PF01565">
    <property type="entry name" value="FAD_binding_4"/>
    <property type="match status" value="1"/>
</dbReference>
<keyword evidence="2" id="KW-0285">Flavoprotein</keyword>
<dbReference type="PANTHER" id="PTHR42973:SF53">
    <property type="entry name" value="FAD-BINDING PCMH-TYPE DOMAIN-CONTAINING PROTEIN-RELATED"/>
    <property type="match status" value="1"/>
</dbReference>